<gene>
    <name evidence="2" type="ORF">ACFOMP_19565</name>
</gene>
<dbReference type="RefSeq" id="WP_379033686.1">
    <property type="nucleotide sequence ID" value="NZ_JBHRXE010000067.1"/>
</dbReference>
<evidence type="ECO:0000313" key="3">
    <source>
        <dbReference type="Proteomes" id="UP001595596"/>
    </source>
</evidence>
<sequence length="251" mass="26846">MEEFQRVGNRLGFAGALRIGIEFDDLIHQGFGPMAPTRCAIAAAMGFRDQRRRRIPSPFIAPHPFESSAAAGKLTGDDVRPGSDDPVTGGPLPDAAVDFGSQPLLFLQVSFVRAVDEAERFQMQKRIAKGPAPDHQAPNHLTQLVDDIDGFAAANVLGCAIEIAGDVGRIRAAQQGSQFFMRMTFGDSGLSEALEQPALVVDFQRAHRNARCGDQIGFGEAKPDRHAATSVNAGRVRASLRAAAAAATRSR</sequence>
<feature type="region of interest" description="Disordered" evidence="1">
    <location>
        <begin position="57"/>
        <end position="93"/>
    </location>
</feature>
<keyword evidence="3" id="KW-1185">Reference proteome</keyword>
<evidence type="ECO:0000313" key="2">
    <source>
        <dbReference type="EMBL" id="MFC3571651.1"/>
    </source>
</evidence>
<dbReference type="Proteomes" id="UP001595596">
    <property type="component" value="Unassembled WGS sequence"/>
</dbReference>
<reference evidence="3" key="1">
    <citation type="journal article" date="2019" name="Int. J. Syst. Evol. Microbiol.">
        <title>The Global Catalogue of Microorganisms (GCM) 10K type strain sequencing project: providing services to taxonomists for standard genome sequencing and annotation.</title>
        <authorList>
            <consortium name="The Broad Institute Genomics Platform"/>
            <consortium name="The Broad Institute Genome Sequencing Center for Infectious Disease"/>
            <person name="Wu L."/>
            <person name="Ma J."/>
        </authorList>
    </citation>
    <scope>NUCLEOTIDE SEQUENCE [LARGE SCALE GENOMIC DNA]</scope>
    <source>
        <strain evidence="3">VKM B-3226</strain>
    </source>
</reference>
<proteinExistence type="predicted"/>
<evidence type="ECO:0000256" key="1">
    <source>
        <dbReference type="SAM" id="MobiDB-lite"/>
    </source>
</evidence>
<organism evidence="2 3">
    <name type="scientific">Paracoccus simplex</name>
    <dbReference type="NCBI Taxonomy" id="2086346"/>
    <lineage>
        <taxon>Bacteria</taxon>
        <taxon>Pseudomonadati</taxon>
        <taxon>Pseudomonadota</taxon>
        <taxon>Alphaproteobacteria</taxon>
        <taxon>Rhodobacterales</taxon>
        <taxon>Paracoccaceae</taxon>
        <taxon>Paracoccus</taxon>
    </lineage>
</organism>
<dbReference type="EMBL" id="JBHRXE010000067">
    <property type="protein sequence ID" value="MFC3571651.1"/>
    <property type="molecule type" value="Genomic_DNA"/>
</dbReference>
<accession>A0ABV7S5F3</accession>
<comment type="caution">
    <text evidence="2">The sequence shown here is derived from an EMBL/GenBank/DDBJ whole genome shotgun (WGS) entry which is preliminary data.</text>
</comment>
<name>A0ABV7S5F3_9RHOB</name>
<protein>
    <submittedName>
        <fullName evidence="2">Uncharacterized protein</fullName>
    </submittedName>
</protein>